<proteinExistence type="predicted"/>
<feature type="domain" description="Glycosyltransferase 2-like" evidence="1">
    <location>
        <begin position="8"/>
        <end position="138"/>
    </location>
</feature>
<dbReference type="PANTHER" id="PTHR22916">
    <property type="entry name" value="GLYCOSYLTRANSFERASE"/>
    <property type="match status" value="1"/>
</dbReference>
<dbReference type="PANTHER" id="PTHR22916:SF3">
    <property type="entry name" value="UDP-GLCNAC:BETAGAL BETA-1,3-N-ACETYLGLUCOSAMINYLTRANSFERASE-LIKE PROTEIN 1"/>
    <property type="match status" value="1"/>
</dbReference>
<evidence type="ECO:0000313" key="2">
    <source>
        <dbReference type="EMBL" id="AEV28907.1"/>
    </source>
</evidence>
<reference evidence="2 3" key="1">
    <citation type="submission" date="2011-11" db="EMBL/GenBank/DDBJ databases">
        <title>Complete sequence of Spirochaeta sp. grapes.</title>
        <authorList>
            <consortium name="US DOE Joint Genome Institute"/>
            <person name="Lucas S."/>
            <person name="Han J."/>
            <person name="Lapidus A."/>
            <person name="Cheng J.-F."/>
            <person name="Goodwin L."/>
            <person name="Pitluck S."/>
            <person name="Peters L."/>
            <person name="Ovchinnikova G."/>
            <person name="Munk A.C."/>
            <person name="Detter J.C."/>
            <person name="Han C."/>
            <person name="Tapia R."/>
            <person name="Land M."/>
            <person name="Hauser L."/>
            <person name="Kyrpides N."/>
            <person name="Ivanova N."/>
            <person name="Pagani I."/>
            <person name="Ritalahtilisa K."/>
            <person name="Loeffler F."/>
            <person name="Woyke T."/>
        </authorList>
    </citation>
    <scope>NUCLEOTIDE SEQUENCE [LARGE SCALE GENOMIC DNA]</scope>
    <source>
        <strain evidence="3">ATCC BAA-1885 / DSM 22778 / Grapes</strain>
    </source>
</reference>
<dbReference type="EMBL" id="CP003155">
    <property type="protein sequence ID" value="AEV28907.1"/>
    <property type="molecule type" value="Genomic_DNA"/>
</dbReference>
<dbReference type="GO" id="GO:0016758">
    <property type="term" value="F:hexosyltransferase activity"/>
    <property type="evidence" value="ECO:0007669"/>
    <property type="project" value="UniProtKB-ARBA"/>
</dbReference>
<dbReference type="KEGG" id="sgp:SpiGrapes_1084"/>
<dbReference type="eggNOG" id="COG0463">
    <property type="taxonomic scope" value="Bacteria"/>
</dbReference>
<gene>
    <name evidence="2" type="ordered locus">SpiGrapes_1084</name>
</gene>
<dbReference type="OrthoDB" id="305760at2"/>
<sequence length="255" mass="28811">MENEMLCSVIVPAYNCEHTLCESVESALAQTYSNLEILIVDDCSSDNTALVMQELAARDKRVRCISLSQNGGVAEARNKAFAEAKGLYCAFLDSDDLWAPQKIETQIALLEKGLGDFSYSSYSFINGEGTEIGKAKLVPDSCTLSDLLKENFILCSSVVMKTEICKFYAMDGTFSHEDFVYWLTLLREGFKAIGYTSPLVKYRVYEKNRSGNKVKAAHDRWIVYRQFLNLDIARSCGYFLSYTFHGLLKYSRLKK</sequence>
<protein>
    <submittedName>
        <fullName evidence="2">Glycosyl transferase</fullName>
    </submittedName>
</protein>
<dbReference type="CDD" id="cd00761">
    <property type="entry name" value="Glyco_tranf_GTA_type"/>
    <property type="match status" value="1"/>
</dbReference>
<dbReference type="RefSeq" id="WP_014269756.1">
    <property type="nucleotide sequence ID" value="NC_016633.1"/>
</dbReference>
<dbReference type="Proteomes" id="UP000005632">
    <property type="component" value="Chromosome"/>
</dbReference>
<keyword evidence="3" id="KW-1185">Reference proteome</keyword>
<dbReference type="InterPro" id="IPR029044">
    <property type="entry name" value="Nucleotide-diphossugar_trans"/>
</dbReference>
<dbReference type="SUPFAM" id="SSF53448">
    <property type="entry name" value="Nucleotide-diphospho-sugar transferases"/>
    <property type="match status" value="1"/>
</dbReference>
<dbReference type="STRING" id="158190.SpiGrapes_1084"/>
<dbReference type="AlphaFoldDB" id="G8QS46"/>
<keyword evidence="2" id="KW-0808">Transferase</keyword>
<dbReference type="Gene3D" id="3.90.550.10">
    <property type="entry name" value="Spore Coat Polysaccharide Biosynthesis Protein SpsA, Chain A"/>
    <property type="match status" value="1"/>
</dbReference>
<dbReference type="Pfam" id="PF00535">
    <property type="entry name" value="Glycos_transf_2"/>
    <property type="match status" value="1"/>
</dbReference>
<evidence type="ECO:0000313" key="3">
    <source>
        <dbReference type="Proteomes" id="UP000005632"/>
    </source>
</evidence>
<name>G8QS46_SPHPG</name>
<evidence type="ECO:0000259" key="1">
    <source>
        <dbReference type="Pfam" id="PF00535"/>
    </source>
</evidence>
<organism evidence="2 3">
    <name type="scientific">Sphaerochaeta pleomorpha (strain ATCC BAA-1885 / DSM 22778 / Grapes)</name>
    <dbReference type="NCBI Taxonomy" id="158190"/>
    <lineage>
        <taxon>Bacteria</taxon>
        <taxon>Pseudomonadati</taxon>
        <taxon>Spirochaetota</taxon>
        <taxon>Spirochaetia</taxon>
        <taxon>Spirochaetales</taxon>
        <taxon>Sphaerochaetaceae</taxon>
        <taxon>Sphaerochaeta</taxon>
    </lineage>
</organism>
<dbReference type="InterPro" id="IPR001173">
    <property type="entry name" value="Glyco_trans_2-like"/>
</dbReference>
<accession>G8QS46</accession>
<dbReference type="HOGENOM" id="CLU_025996_0_3_12"/>